<proteinExistence type="inferred from homology"/>
<dbReference type="FunFam" id="3.40.390.10:FF:000009">
    <property type="entry name" value="Oligopeptidase A"/>
    <property type="match status" value="1"/>
</dbReference>
<evidence type="ECO:0000256" key="2">
    <source>
        <dbReference type="ARBA" id="ARBA00022670"/>
    </source>
</evidence>
<keyword evidence="2 7" id="KW-0645">Protease</keyword>
<dbReference type="PATRIC" id="fig|294710.3.peg.1596"/>
<dbReference type="PANTHER" id="PTHR43660">
    <property type="entry name" value="DIPEPTIDYL CARBOXYPEPTIDASE"/>
    <property type="match status" value="1"/>
</dbReference>
<keyword evidence="3 7" id="KW-0479">Metal-binding</keyword>
<protein>
    <recommendedName>
        <fullName evidence="8">Peptidase M3A/M3B catalytic domain-containing protein</fullName>
    </recommendedName>
</protein>
<organism evidence="9 10">
    <name type="scientific">Proteiniphilum acetatigenes</name>
    <dbReference type="NCBI Taxonomy" id="294710"/>
    <lineage>
        <taxon>Bacteria</taxon>
        <taxon>Pseudomonadati</taxon>
        <taxon>Bacteroidota</taxon>
        <taxon>Bacteroidia</taxon>
        <taxon>Bacteroidales</taxon>
        <taxon>Dysgonomonadaceae</taxon>
        <taxon>Proteiniphilum</taxon>
    </lineage>
</organism>
<evidence type="ECO:0000256" key="5">
    <source>
        <dbReference type="ARBA" id="ARBA00022833"/>
    </source>
</evidence>
<dbReference type="EMBL" id="LGGN01000239">
    <property type="protein sequence ID" value="KUK76515.1"/>
    <property type="molecule type" value="Genomic_DNA"/>
</dbReference>
<dbReference type="InterPro" id="IPR034005">
    <property type="entry name" value="M3A_DCP"/>
</dbReference>
<dbReference type="InterPro" id="IPR001567">
    <property type="entry name" value="Pept_M3A_M3B_dom"/>
</dbReference>
<dbReference type="InterPro" id="IPR024077">
    <property type="entry name" value="Neurolysin/TOP_dom2"/>
</dbReference>
<comment type="cofactor">
    <cofactor evidence="7">
        <name>Zn(2+)</name>
        <dbReference type="ChEBI" id="CHEBI:29105"/>
    </cofactor>
    <text evidence="7">Binds 1 zinc ion.</text>
</comment>
<dbReference type="Gene3D" id="3.40.390.10">
    <property type="entry name" value="Collagenase (Catalytic Domain)"/>
    <property type="match status" value="1"/>
</dbReference>
<sequence>EAGKERLREINKQLSALTIQFNNNVLAETNNYKLVIDNEADLAGLPQSVISAAAEAATAAGEEGKWVFTLHKPSWIPFLQYADNRDLREKLYKAMYMRGNNDNEFDNKALISEIVNLRLERSKLLGYKNFAAYALEERMAKNQENVYKLLNDVWAYALPQAKKEAAELQAIADREGANIELASWDWWYYTEKLRQEKYNLNEEELRPYFKMENVREGVFMVANKLYGLNFKKLDSIPVYNPEVDVYEVTDADGSHIALFYTDYFPRAGKRAGAWMSSFRKQSTRDGEDIRPIVYNVGNFTKPLADTPSLLSLDDVETLFHEFGHALHGMLSRVTYHGLSGTSVARDFVELPSQIMEHWAFKPEVLKMYARHYDTGEAIPDELIGKIEASGKFNMGFITTEFVAAALLDMDYHTQTEEQQYDVNAFEKASMDKIGLIDQIIPRYKSTYYSHIFSNPEGYASGYYSYLWSEVLDADAFQAFAEKGIFDQETARLFREYVLSKGNTEDPMELYKKFRGAEPDPVYLLKNRGFIE</sequence>
<keyword evidence="4 7" id="KW-0378">Hydrolase</keyword>
<evidence type="ECO:0000256" key="7">
    <source>
        <dbReference type="RuleBase" id="RU003435"/>
    </source>
</evidence>
<gene>
    <name evidence="9" type="ORF">XD92_1178</name>
</gene>
<evidence type="ECO:0000313" key="10">
    <source>
        <dbReference type="Proteomes" id="UP000053860"/>
    </source>
</evidence>
<evidence type="ECO:0000256" key="6">
    <source>
        <dbReference type="ARBA" id="ARBA00023049"/>
    </source>
</evidence>
<dbReference type="Proteomes" id="UP000053860">
    <property type="component" value="Unassembled WGS sequence"/>
</dbReference>
<dbReference type="GO" id="GO:0004222">
    <property type="term" value="F:metalloendopeptidase activity"/>
    <property type="evidence" value="ECO:0007669"/>
    <property type="project" value="InterPro"/>
</dbReference>
<dbReference type="InterPro" id="IPR024079">
    <property type="entry name" value="MetalloPept_cat_dom_sf"/>
</dbReference>
<evidence type="ECO:0000256" key="3">
    <source>
        <dbReference type="ARBA" id="ARBA00022723"/>
    </source>
</evidence>
<dbReference type="GO" id="GO:0004180">
    <property type="term" value="F:carboxypeptidase activity"/>
    <property type="evidence" value="ECO:0007669"/>
    <property type="project" value="TreeGrafter"/>
</dbReference>
<dbReference type="GO" id="GO:0046872">
    <property type="term" value="F:metal ion binding"/>
    <property type="evidence" value="ECO:0007669"/>
    <property type="project" value="UniProtKB-UniRule"/>
</dbReference>
<evidence type="ECO:0000256" key="1">
    <source>
        <dbReference type="ARBA" id="ARBA00006040"/>
    </source>
</evidence>
<reference evidence="10" key="1">
    <citation type="journal article" date="2015" name="MBio">
        <title>Genome-Resolved Metagenomic Analysis Reveals Roles for Candidate Phyla and Other Microbial Community Members in Biogeochemical Transformations in Oil Reservoirs.</title>
        <authorList>
            <person name="Hu P."/>
            <person name="Tom L."/>
            <person name="Singh A."/>
            <person name="Thomas B.C."/>
            <person name="Baker B.J."/>
            <person name="Piceno Y.M."/>
            <person name="Andersen G.L."/>
            <person name="Banfield J.F."/>
        </authorList>
    </citation>
    <scope>NUCLEOTIDE SEQUENCE [LARGE SCALE GENOMIC DNA]</scope>
</reference>
<comment type="similarity">
    <text evidence="1 7">Belongs to the peptidase M3 family.</text>
</comment>
<dbReference type="Pfam" id="PF01432">
    <property type="entry name" value="Peptidase_M3"/>
    <property type="match status" value="1"/>
</dbReference>
<evidence type="ECO:0000259" key="8">
    <source>
        <dbReference type="Pfam" id="PF01432"/>
    </source>
</evidence>
<dbReference type="AlphaFoldDB" id="A0A101HHG6"/>
<feature type="domain" description="Peptidase M3A/M3B catalytic" evidence="8">
    <location>
        <begin position="78"/>
        <end position="527"/>
    </location>
</feature>
<dbReference type="GO" id="GO:0006508">
    <property type="term" value="P:proteolysis"/>
    <property type="evidence" value="ECO:0007669"/>
    <property type="project" value="UniProtKB-KW"/>
</dbReference>
<dbReference type="InterPro" id="IPR045090">
    <property type="entry name" value="Pept_M3A_M3B"/>
</dbReference>
<name>A0A101HHG6_9BACT</name>
<dbReference type="Gene3D" id="1.10.1370.10">
    <property type="entry name" value="Neurolysin, domain 3"/>
    <property type="match status" value="1"/>
</dbReference>
<evidence type="ECO:0000313" key="9">
    <source>
        <dbReference type="EMBL" id="KUK76515.1"/>
    </source>
</evidence>
<evidence type="ECO:0000256" key="4">
    <source>
        <dbReference type="ARBA" id="ARBA00022801"/>
    </source>
</evidence>
<dbReference type="CDD" id="cd06456">
    <property type="entry name" value="M3A_DCP"/>
    <property type="match status" value="1"/>
</dbReference>
<dbReference type="PANTHER" id="PTHR43660:SF1">
    <property type="entry name" value="DIPEPTIDYL CARBOXYPEPTIDASE"/>
    <property type="match status" value="1"/>
</dbReference>
<comment type="caution">
    <text evidence="9">The sequence shown here is derived from an EMBL/GenBank/DDBJ whole genome shotgun (WGS) entry which is preliminary data.</text>
</comment>
<feature type="non-terminal residue" evidence="9">
    <location>
        <position position="1"/>
    </location>
</feature>
<dbReference type="GO" id="GO:0005829">
    <property type="term" value="C:cytosol"/>
    <property type="evidence" value="ECO:0007669"/>
    <property type="project" value="UniProtKB-ARBA"/>
</dbReference>
<accession>A0A101HHG6</accession>
<keyword evidence="5 7" id="KW-0862">Zinc</keyword>
<keyword evidence="6 7" id="KW-0482">Metalloprotease</keyword>
<dbReference type="SUPFAM" id="SSF55486">
    <property type="entry name" value="Metalloproteases ('zincins'), catalytic domain"/>
    <property type="match status" value="1"/>
</dbReference>